<feature type="transmembrane region" description="Helical" evidence="1">
    <location>
        <begin position="143"/>
        <end position="163"/>
    </location>
</feature>
<keyword evidence="1" id="KW-0812">Transmembrane</keyword>
<protein>
    <submittedName>
        <fullName evidence="2">Uncharacterized protein</fullName>
    </submittedName>
</protein>
<sequence length="169" mass="18776">MAQYATLDEAFGGTWGQKKKPVSPVLKEQDVHSSQKVYNSPTRRTEAALNTHESLVANTLKSLPIGDPSSNFSPARFSGQARNQIEPFTVTDYKPPEIPGTGDFAYASTPPKMGQSLHFEEKLDKLMRMIEGRGSDTPSTHDLLLYIFTGVFTLFILDSFVHLGKISRR</sequence>
<accession>A0A6C0I6N1</accession>
<dbReference type="AlphaFoldDB" id="A0A6C0I6N1"/>
<evidence type="ECO:0000313" key="2">
    <source>
        <dbReference type="EMBL" id="QHT88452.1"/>
    </source>
</evidence>
<dbReference type="EMBL" id="MN740117">
    <property type="protein sequence ID" value="QHT88452.1"/>
    <property type="molecule type" value="Genomic_DNA"/>
</dbReference>
<reference evidence="2" key="1">
    <citation type="journal article" date="2020" name="Nature">
        <title>Giant virus diversity and host interactions through global metagenomics.</title>
        <authorList>
            <person name="Schulz F."/>
            <person name="Roux S."/>
            <person name="Paez-Espino D."/>
            <person name="Jungbluth S."/>
            <person name="Walsh D.A."/>
            <person name="Denef V.J."/>
            <person name="McMahon K.D."/>
            <person name="Konstantinidis K.T."/>
            <person name="Eloe-Fadrosh E.A."/>
            <person name="Kyrpides N.C."/>
            <person name="Woyke T."/>
        </authorList>
    </citation>
    <scope>NUCLEOTIDE SEQUENCE</scope>
    <source>
        <strain evidence="2">GVMAG-M-3300023184-50</strain>
    </source>
</reference>
<organism evidence="2">
    <name type="scientific">viral metagenome</name>
    <dbReference type="NCBI Taxonomy" id="1070528"/>
    <lineage>
        <taxon>unclassified sequences</taxon>
        <taxon>metagenomes</taxon>
        <taxon>organismal metagenomes</taxon>
    </lineage>
</organism>
<name>A0A6C0I6N1_9ZZZZ</name>
<keyword evidence="1" id="KW-1133">Transmembrane helix</keyword>
<keyword evidence="1" id="KW-0472">Membrane</keyword>
<evidence type="ECO:0000256" key="1">
    <source>
        <dbReference type="SAM" id="Phobius"/>
    </source>
</evidence>
<proteinExistence type="predicted"/>